<keyword evidence="2" id="KW-0489">Methyltransferase</keyword>
<keyword evidence="3" id="KW-1185">Reference proteome</keyword>
<evidence type="ECO:0000313" key="2">
    <source>
        <dbReference type="EMBL" id="QIK71208.1"/>
    </source>
</evidence>
<reference evidence="2 3" key="1">
    <citation type="submission" date="2020-03" db="EMBL/GenBank/DDBJ databases">
        <title>Propioniciclava sp. nov., isolated from Hydrophilus acuminatus.</title>
        <authorList>
            <person name="Hyun D.-W."/>
            <person name="Bae J.-W."/>
        </authorList>
    </citation>
    <scope>NUCLEOTIDE SEQUENCE [LARGE SCALE GENOMIC DNA]</scope>
    <source>
        <strain evidence="2 3">HDW11</strain>
    </source>
</reference>
<dbReference type="PANTHER" id="PTHR43591:SF24">
    <property type="entry name" value="2-METHOXY-6-POLYPRENYL-1,4-BENZOQUINOL METHYLASE, MITOCHONDRIAL"/>
    <property type="match status" value="1"/>
</dbReference>
<dbReference type="PANTHER" id="PTHR43591">
    <property type="entry name" value="METHYLTRANSFERASE"/>
    <property type="match status" value="1"/>
</dbReference>
<dbReference type="InterPro" id="IPR013216">
    <property type="entry name" value="Methyltransf_11"/>
</dbReference>
<protein>
    <submittedName>
        <fullName evidence="2">Class I SAM-dependent methyltransferase</fullName>
    </submittedName>
</protein>
<dbReference type="RefSeq" id="WP_166231448.1">
    <property type="nucleotide sequence ID" value="NZ_CP049865.1"/>
</dbReference>
<dbReference type="Proteomes" id="UP000501058">
    <property type="component" value="Chromosome"/>
</dbReference>
<keyword evidence="2" id="KW-0808">Transferase</keyword>
<dbReference type="CDD" id="cd02440">
    <property type="entry name" value="AdoMet_MTases"/>
    <property type="match status" value="1"/>
</dbReference>
<gene>
    <name evidence="2" type="ORF">G7070_01540</name>
</gene>
<dbReference type="GO" id="GO:0032259">
    <property type="term" value="P:methylation"/>
    <property type="evidence" value="ECO:0007669"/>
    <property type="project" value="UniProtKB-KW"/>
</dbReference>
<dbReference type="InterPro" id="IPR029063">
    <property type="entry name" value="SAM-dependent_MTases_sf"/>
</dbReference>
<evidence type="ECO:0000259" key="1">
    <source>
        <dbReference type="Pfam" id="PF08241"/>
    </source>
</evidence>
<dbReference type="EMBL" id="CP049865">
    <property type="protein sequence ID" value="QIK71208.1"/>
    <property type="molecule type" value="Genomic_DNA"/>
</dbReference>
<sequence length="256" mass="27390">MKDFRSGAEAYDRFMGRYSEALAPPFADFAGMAPGVRVLDVGCGPGALTTEAVHRTGAANVFACDPTPAFVAACRARQPAVEVRQAPAEECPFPDDAFDVTASQLVLHFVTDPARAAAEFVRVTHPGGVVAACVWDLASGMQLLRAFWEAALRVHPDAPDEARRLRFGRPGEIVELFRAAGMHALTETKLTVSSRYEDFDELWSSFQAGVGPAGGYLATLDPDDRERVRAAMHAELGGPRGPFTLSATARAARGVV</sequence>
<evidence type="ECO:0000313" key="3">
    <source>
        <dbReference type="Proteomes" id="UP000501058"/>
    </source>
</evidence>
<dbReference type="SUPFAM" id="SSF53335">
    <property type="entry name" value="S-adenosyl-L-methionine-dependent methyltransferases"/>
    <property type="match status" value="1"/>
</dbReference>
<dbReference type="GO" id="GO:0008757">
    <property type="term" value="F:S-adenosylmethionine-dependent methyltransferase activity"/>
    <property type="evidence" value="ECO:0007669"/>
    <property type="project" value="InterPro"/>
</dbReference>
<name>A0A6G7Y3I6_9ACTN</name>
<dbReference type="Gene3D" id="3.40.50.150">
    <property type="entry name" value="Vaccinia Virus protein VP39"/>
    <property type="match status" value="1"/>
</dbReference>
<dbReference type="Pfam" id="PF08241">
    <property type="entry name" value="Methyltransf_11"/>
    <property type="match status" value="1"/>
</dbReference>
<dbReference type="AlphaFoldDB" id="A0A6G7Y3I6"/>
<dbReference type="KEGG" id="prv:G7070_01540"/>
<proteinExistence type="predicted"/>
<accession>A0A6G7Y3I6</accession>
<feature type="domain" description="Methyltransferase type 11" evidence="1">
    <location>
        <begin position="39"/>
        <end position="131"/>
    </location>
</feature>
<organism evidence="2 3">
    <name type="scientific">Propioniciclava coleopterorum</name>
    <dbReference type="NCBI Taxonomy" id="2714937"/>
    <lineage>
        <taxon>Bacteria</taxon>
        <taxon>Bacillati</taxon>
        <taxon>Actinomycetota</taxon>
        <taxon>Actinomycetes</taxon>
        <taxon>Propionibacteriales</taxon>
        <taxon>Propionibacteriaceae</taxon>
        <taxon>Propioniciclava</taxon>
    </lineage>
</organism>